<dbReference type="InterPro" id="IPR045000">
    <property type="entry name" value="TR"/>
</dbReference>
<dbReference type="EMBL" id="JBJQOH010000002">
    <property type="protein sequence ID" value="KAL3695888.1"/>
    <property type="molecule type" value="Genomic_DNA"/>
</dbReference>
<dbReference type="Pfam" id="PF13561">
    <property type="entry name" value="adh_short_C2"/>
    <property type="match status" value="1"/>
</dbReference>
<evidence type="ECO:0000313" key="3">
    <source>
        <dbReference type="EMBL" id="KAL3695888.1"/>
    </source>
</evidence>
<proteinExistence type="predicted"/>
<dbReference type="PRINTS" id="PR00080">
    <property type="entry name" value="SDRFAMILY"/>
</dbReference>
<dbReference type="PROSITE" id="PS00061">
    <property type="entry name" value="ADH_SHORT"/>
    <property type="match status" value="1"/>
</dbReference>
<gene>
    <name evidence="3" type="ORF">R1sor_009964</name>
</gene>
<dbReference type="Proteomes" id="UP001633002">
    <property type="component" value="Unassembled WGS sequence"/>
</dbReference>
<evidence type="ECO:0000256" key="1">
    <source>
        <dbReference type="ARBA" id="ARBA00022857"/>
    </source>
</evidence>
<protein>
    <recommendedName>
        <fullName evidence="5">Tropinone reductase-like protein</fullName>
    </recommendedName>
</protein>
<dbReference type="SUPFAM" id="SSF51735">
    <property type="entry name" value="NAD(P)-binding Rossmann-fold domains"/>
    <property type="match status" value="1"/>
</dbReference>
<name>A0ABD3HWW5_9MARC</name>
<sequence>MADKGPTASKWTLQGKTALVTGATKGIGKAIAEELLSLGATVYVCARSESDLQKCLNEWKESGLPVHVSTSDVSQEESRVELINKVNTTFNGKLDILVNSVATNIVNLKPTMDYTLKDYNFLLSTNLQSAFRLNPLAFPLLRNAGSSSIVNVSSVAGFTALMGCTVYGMTKAALNQMTKNLGSEWAKYGIRVNSVSPWFIDTPLVEPVLTNPAYYDDIIARTPMRRVGEPHEVASTVAFLCLPASSYITGQNITIDGGFTVSGFYPLRD</sequence>
<accession>A0ABD3HWW5</accession>
<dbReference type="PRINTS" id="PR00081">
    <property type="entry name" value="GDHRDH"/>
</dbReference>
<comment type="caution">
    <text evidence="3">The sequence shown here is derived from an EMBL/GenBank/DDBJ whole genome shotgun (WGS) entry which is preliminary data.</text>
</comment>
<dbReference type="AlphaFoldDB" id="A0ABD3HWW5"/>
<keyword evidence="4" id="KW-1185">Reference proteome</keyword>
<dbReference type="PANTHER" id="PTHR42898">
    <property type="entry name" value="TROPINONE REDUCTASE"/>
    <property type="match status" value="1"/>
</dbReference>
<evidence type="ECO:0000256" key="2">
    <source>
        <dbReference type="ARBA" id="ARBA00023002"/>
    </source>
</evidence>
<dbReference type="InterPro" id="IPR020904">
    <property type="entry name" value="Sc_DH/Rdtase_CS"/>
</dbReference>
<reference evidence="3 4" key="1">
    <citation type="submission" date="2024-09" db="EMBL/GenBank/DDBJ databases">
        <title>Chromosome-scale assembly of Riccia sorocarpa.</title>
        <authorList>
            <person name="Paukszto L."/>
        </authorList>
    </citation>
    <scope>NUCLEOTIDE SEQUENCE [LARGE SCALE GENOMIC DNA]</scope>
    <source>
        <strain evidence="3">LP-2024</strain>
        <tissue evidence="3">Aerial parts of the thallus</tissue>
    </source>
</reference>
<dbReference type="GO" id="GO:0016491">
    <property type="term" value="F:oxidoreductase activity"/>
    <property type="evidence" value="ECO:0007669"/>
    <property type="project" value="UniProtKB-KW"/>
</dbReference>
<keyword evidence="1" id="KW-0521">NADP</keyword>
<dbReference type="InterPro" id="IPR036291">
    <property type="entry name" value="NAD(P)-bd_dom_sf"/>
</dbReference>
<keyword evidence="2" id="KW-0560">Oxidoreductase</keyword>
<dbReference type="PANTHER" id="PTHR42898:SF6">
    <property type="entry name" value="NADP-DEPENDENT MANNITOL DEHYDROGENASE"/>
    <property type="match status" value="1"/>
</dbReference>
<dbReference type="Gene3D" id="3.40.50.720">
    <property type="entry name" value="NAD(P)-binding Rossmann-like Domain"/>
    <property type="match status" value="1"/>
</dbReference>
<evidence type="ECO:0000313" key="4">
    <source>
        <dbReference type="Proteomes" id="UP001633002"/>
    </source>
</evidence>
<evidence type="ECO:0008006" key="5">
    <source>
        <dbReference type="Google" id="ProtNLM"/>
    </source>
</evidence>
<dbReference type="InterPro" id="IPR002347">
    <property type="entry name" value="SDR_fam"/>
</dbReference>
<dbReference type="FunFam" id="3.40.50.720:FF:000084">
    <property type="entry name" value="Short-chain dehydrogenase reductase"/>
    <property type="match status" value="1"/>
</dbReference>
<organism evidence="3 4">
    <name type="scientific">Riccia sorocarpa</name>
    <dbReference type="NCBI Taxonomy" id="122646"/>
    <lineage>
        <taxon>Eukaryota</taxon>
        <taxon>Viridiplantae</taxon>
        <taxon>Streptophyta</taxon>
        <taxon>Embryophyta</taxon>
        <taxon>Marchantiophyta</taxon>
        <taxon>Marchantiopsida</taxon>
        <taxon>Marchantiidae</taxon>
        <taxon>Marchantiales</taxon>
        <taxon>Ricciaceae</taxon>
        <taxon>Riccia</taxon>
    </lineage>
</organism>